<accession>A0A437JQ98</accession>
<evidence type="ECO:0000256" key="1">
    <source>
        <dbReference type="SAM" id="Phobius"/>
    </source>
</evidence>
<dbReference type="OrthoDB" id="6401090at2"/>
<keyword evidence="1" id="KW-0472">Membrane</keyword>
<dbReference type="Proteomes" id="UP000288178">
    <property type="component" value="Unassembled WGS sequence"/>
</dbReference>
<feature type="transmembrane region" description="Helical" evidence="1">
    <location>
        <begin position="232"/>
        <end position="257"/>
    </location>
</feature>
<keyword evidence="1" id="KW-1133">Transmembrane helix</keyword>
<proteinExistence type="predicted"/>
<evidence type="ECO:0008006" key="4">
    <source>
        <dbReference type="Google" id="ProtNLM"/>
    </source>
</evidence>
<protein>
    <recommendedName>
        <fullName evidence="4">Pyridine nucleotide-disulfide oxidoreductase</fullName>
    </recommendedName>
</protein>
<keyword evidence="3" id="KW-1185">Reference proteome</keyword>
<dbReference type="RefSeq" id="WP_128200602.1">
    <property type="nucleotide sequence ID" value="NZ_SACT01000009.1"/>
</dbReference>
<comment type="caution">
    <text evidence="2">The sequence shown here is derived from an EMBL/GenBank/DDBJ whole genome shotgun (WGS) entry which is preliminary data.</text>
</comment>
<gene>
    <name evidence="2" type="ORF">ENE75_21695</name>
</gene>
<keyword evidence="1" id="KW-0812">Transmembrane</keyword>
<reference evidence="2 3" key="1">
    <citation type="submission" date="2019-01" db="EMBL/GenBank/DDBJ databases">
        <authorList>
            <person name="Chen W.-M."/>
        </authorList>
    </citation>
    <scope>NUCLEOTIDE SEQUENCE [LARGE SCALE GENOMIC DNA]</scope>
    <source>
        <strain evidence="2 3">ICH-3</strain>
    </source>
</reference>
<feature type="transmembrane region" description="Helical" evidence="1">
    <location>
        <begin position="55"/>
        <end position="75"/>
    </location>
</feature>
<evidence type="ECO:0000313" key="3">
    <source>
        <dbReference type="Proteomes" id="UP000288178"/>
    </source>
</evidence>
<evidence type="ECO:0000313" key="2">
    <source>
        <dbReference type="EMBL" id="RVT48965.1"/>
    </source>
</evidence>
<sequence>MVSAIGAAWFIARQGWLRPADDVSYRIAIAGGLMMLAVFLYPLRKHIRALDMLGATRWWLWGHISLGLLGPWLILVHSSFHIGSLNAGVALWSMVIVVLSGVVGRFLHARVHRGLRGERTTLDDLRRRAGLVEAEAVGRLDFAPAVAAALRRFEQQELAAPTHVLDMFRRLMWLPVRQTGVAWRCRRLLRDATAQEPDLARRQKLRLGGGRLVDRYLGAVVRVSQYAAYERVFALWHVAHVPFVVLLVVSAVVHVIAVHAY</sequence>
<name>A0A437JQ98_9BURK</name>
<dbReference type="AlphaFoldDB" id="A0A437JQ98"/>
<feature type="transmembrane region" description="Helical" evidence="1">
    <location>
        <begin position="87"/>
        <end position="107"/>
    </location>
</feature>
<feature type="transmembrane region" description="Helical" evidence="1">
    <location>
        <begin position="23"/>
        <end position="43"/>
    </location>
</feature>
<organism evidence="2 3">
    <name type="scientific">Rubrivivax albus</name>
    <dbReference type="NCBI Taxonomy" id="2499835"/>
    <lineage>
        <taxon>Bacteria</taxon>
        <taxon>Pseudomonadati</taxon>
        <taxon>Pseudomonadota</taxon>
        <taxon>Betaproteobacteria</taxon>
        <taxon>Burkholderiales</taxon>
        <taxon>Sphaerotilaceae</taxon>
        <taxon>Rubrivivax</taxon>
    </lineage>
</organism>
<dbReference type="EMBL" id="SACT01000009">
    <property type="protein sequence ID" value="RVT48965.1"/>
    <property type="molecule type" value="Genomic_DNA"/>
</dbReference>